<evidence type="ECO:0000313" key="3">
    <source>
        <dbReference type="Proteomes" id="UP000234956"/>
    </source>
</evidence>
<proteinExistence type="predicted"/>
<dbReference type="InterPro" id="IPR011733">
    <property type="entry name" value="CHP02185_IM"/>
</dbReference>
<dbReference type="EMBL" id="PDFK01000002">
    <property type="protein sequence ID" value="PKU52735.1"/>
    <property type="molecule type" value="Genomic_DNA"/>
</dbReference>
<feature type="transmembrane region" description="Helical" evidence="1">
    <location>
        <begin position="91"/>
        <end position="107"/>
    </location>
</feature>
<gene>
    <name evidence="2" type="ORF">CRI88_07985</name>
</gene>
<dbReference type="AlphaFoldDB" id="A0A2I0V352"/>
<dbReference type="Pfam" id="PF09605">
    <property type="entry name" value="Trep_Strep"/>
    <property type="match status" value="1"/>
</dbReference>
<reference evidence="2 3" key="1">
    <citation type="submission" date="2017-10" db="EMBL/GenBank/DDBJ databases">
        <title>Draft genome of Lysinibacillus fusiformis strain Juneja, a laboratory-derived pathogen of Drosophila melanogaster.</title>
        <authorList>
            <person name="Smith B.R."/>
            <person name="Unckless R.L."/>
        </authorList>
    </citation>
    <scope>NUCLEOTIDE SEQUENCE [LARGE SCALE GENOMIC DNA]</scope>
    <source>
        <strain evidence="2 3">Juneja</strain>
    </source>
</reference>
<name>A0A2I0V352_9BACI</name>
<protein>
    <recommendedName>
        <fullName evidence="4">Trep_Strep domain-containing protein</fullName>
    </recommendedName>
</protein>
<keyword evidence="1" id="KW-1133">Transmembrane helix</keyword>
<sequence>MYTQTMQQKTLTMKDLITVGIFSALFFIFMMIGSAFFAPNPVLTFLMPAGAALLTGPIYLLMLAKVPKFGPILILGILIAIITFVTGMYWLWSLACIVLALLGEFIASIGKYKNNTINMMSYIVFSLHPMGSYIMLWFNQQAYKEYLVGQGTEQAYMDTMLTTAQNWMLPAMIIGTMLCALISGFLGKKLLKKQFEKSGVLA</sequence>
<evidence type="ECO:0000256" key="1">
    <source>
        <dbReference type="SAM" id="Phobius"/>
    </source>
</evidence>
<evidence type="ECO:0008006" key="4">
    <source>
        <dbReference type="Google" id="ProtNLM"/>
    </source>
</evidence>
<dbReference type="NCBIfam" id="TIGR02185">
    <property type="entry name" value="Trep_Strep"/>
    <property type="match status" value="1"/>
</dbReference>
<feature type="transmembrane region" description="Helical" evidence="1">
    <location>
        <begin position="16"/>
        <end position="37"/>
    </location>
</feature>
<accession>A0A2I0V352</accession>
<feature type="transmembrane region" description="Helical" evidence="1">
    <location>
        <begin position="167"/>
        <end position="187"/>
    </location>
</feature>
<keyword evidence="1" id="KW-0472">Membrane</keyword>
<dbReference type="Proteomes" id="UP000234956">
    <property type="component" value="Unassembled WGS sequence"/>
</dbReference>
<evidence type="ECO:0000313" key="2">
    <source>
        <dbReference type="EMBL" id="PKU52735.1"/>
    </source>
</evidence>
<comment type="caution">
    <text evidence="2">The sequence shown here is derived from an EMBL/GenBank/DDBJ whole genome shotgun (WGS) entry which is preliminary data.</text>
</comment>
<feature type="transmembrane region" description="Helical" evidence="1">
    <location>
        <begin position="119"/>
        <end position="138"/>
    </location>
</feature>
<feature type="transmembrane region" description="Helical" evidence="1">
    <location>
        <begin position="69"/>
        <end position="85"/>
    </location>
</feature>
<keyword evidence="1" id="KW-0812">Transmembrane</keyword>
<organism evidence="2 3">
    <name type="scientific">Lysinibacillus fusiformis</name>
    <dbReference type="NCBI Taxonomy" id="28031"/>
    <lineage>
        <taxon>Bacteria</taxon>
        <taxon>Bacillati</taxon>
        <taxon>Bacillota</taxon>
        <taxon>Bacilli</taxon>
        <taxon>Bacillales</taxon>
        <taxon>Bacillaceae</taxon>
        <taxon>Lysinibacillus</taxon>
    </lineage>
</organism>
<feature type="transmembrane region" description="Helical" evidence="1">
    <location>
        <begin position="43"/>
        <end position="62"/>
    </location>
</feature>